<keyword evidence="4" id="KW-1185">Reference proteome</keyword>
<feature type="region of interest" description="Disordered" evidence="1">
    <location>
        <begin position="281"/>
        <end position="303"/>
    </location>
</feature>
<comment type="caution">
    <text evidence="3">The sequence shown here is derived from an EMBL/GenBank/DDBJ whole genome shotgun (WGS) entry which is preliminary data.</text>
</comment>
<feature type="compositionally biased region" description="Pro residues" evidence="1">
    <location>
        <begin position="131"/>
        <end position="142"/>
    </location>
</feature>
<keyword evidence="2" id="KW-0812">Transmembrane</keyword>
<protein>
    <recommendedName>
        <fullName evidence="5">Cell division protein FtsL</fullName>
    </recommendedName>
</protein>
<feature type="compositionally biased region" description="Low complexity" evidence="1">
    <location>
        <begin position="105"/>
        <end position="118"/>
    </location>
</feature>
<dbReference type="Proteomes" id="UP000272400">
    <property type="component" value="Unassembled WGS sequence"/>
</dbReference>
<feature type="transmembrane region" description="Helical" evidence="2">
    <location>
        <begin position="165"/>
        <end position="187"/>
    </location>
</feature>
<reference evidence="3 4" key="1">
    <citation type="submission" date="2018-11" db="EMBL/GenBank/DDBJ databases">
        <title>Sequencing the genomes of 1000 actinobacteria strains.</title>
        <authorList>
            <person name="Klenk H.-P."/>
        </authorList>
    </citation>
    <scope>NUCLEOTIDE SEQUENCE [LARGE SCALE GENOMIC DNA]</scope>
    <source>
        <strain evidence="3 4">DSM 44254</strain>
    </source>
</reference>
<dbReference type="EMBL" id="RJKE01000001">
    <property type="protein sequence ID" value="ROO83956.1"/>
    <property type="molecule type" value="Genomic_DNA"/>
</dbReference>
<dbReference type="AlphaFoldDB" id="A0A3N1CRL2"/>
<evidence type="ECO:0000256" key="2">
    <source>
        <dbReference type="SAM" id="Phobius"/>
    </source>
</evidence>
<keyword evidence="2" id="KW-0472">Membrane</keyword>
<evidence type="ECO:0000256" key="1">
    <source>
        <dbReference type="SAM" id="MobiDB-lite"/>
    </source>
</evidence>
<feature type="region of interest" description="Disordered" evidence="1">
    <location>
        <begin position="1"/>
        <end position="160"/>
    </location>
</feature>
<organism evidence="3 4">
    <name type="scientific">Actinocorallia herbida</name>
    <dbReference type="NCBI Taxonomy" id="58109"/>
    <lineage>
        <taxon>Bacteria</taxon>
        <taxon>Bacillati</taxon>
        <taxon>Actinomycetota</taxon>
        <taxon>Actinomycetes</taxon>
        <taxon>Streptosporangiales</taxon>
        <taxon>Thermomonosporaceae</taxon>
        <taxon>Actinocorallia</taxon>
    </lineage>
</organism>
<evidence type="ECO:0008006" key="5">
    <source>
        <dbReference type="Google" id="ProtNLM"/>
    </source>
</evidence>
<keyword evidence="2" id="KW-1133">Transmembrane helix</keyword>
<feature type="compositionally biased region" description="Basic and acidic residues" evidence="1">
    <location>
        <begin position="71"/>
        <end position="89"/>
    </location>
</feature>
<sequence length="303" mass="31376">MTTIERGGPRGRRGTKPARREEAPAPGQPVQTGEGAPAEEEARTAPARRPSRKASPDTAETAAKTARKPSRKAEAKAEGKTEAKAEGRTATKPVAKPPAKPPAKPAAKPVADPVPGRAAPRRRAPAKDPRPAPARRPAAPPAKEPRPKAARPKAPAHDGRPRAPFVLLVLCLMGGALVSLLVLNTVLARDSFTLSALQKSERQLIQDKQQLVEDIAREEAPERLAAKAENEGMVQPEQLAFVDPVDGTVTGGKKRPVPSAAAAAAAAAGVIGVPGAIVPGDGIPGYTGTQPEVQTDPAAPGER</sequence>
<gene>
    <name evidence="3" type="ORF">EDD29_1466</name>
</gene>
<accession>A0A3N1CRL2</accession>
<feature type="compositionally biased region" description="Pro residues" evidence="1">
    <location>
        <begin position="95"/>
        <end position="104"/>
    </location>
</feature>
<evidence type="ECO:0000313" key="4">
    <source>
        <dbReference type="Proteomes" id="UP000272400"/>
    </source>
</evidence>
<name>A0A3N1CRL2_9ACTN</name>
<evidence type="ECO:0000313" key="3">
    <source>
        <dbReference type="EMBL" id="ROO83956.1"/>
    </source>
</evidence>
<dbReference type="RefSeq" id="WP_211359590.1">
    <property type="nucleotide sequence ID" value="NZ_RJKE01000001.1"/>
</dbReference>
<proteinExistence type="predicted"/>